<dbReference type="SUPFAM" id="SSF56112">
    <property type="entry name" value="Protein kinase-like (PK-like)"/>
    <property type="match status" value="1"/>
</dbReference>
<feature type="compositionally biased region" description="Pro residues" evidence="5">
    <location>
        <begin position="681"/>
        <end position="694"/>
    </location>
</feature>
<dbReference type="OrthoDB" id="5518801at2"/>
<dbReference type="Gene3D" id="3.30.200.20">
    <property type="entry name" value="Phosphorylase Kinase, domain 1"/>
    <property type="match status" value="1"/>
</dbReference>
<dbReference type="PROSITE" id="PS00108">
    <property type="entry name" value="PROTEIN_KINASE_ST"/>
    <property type="match status" value="1"/>
</dbReference>
<feature type="compositionally biased region" description="Pro residues" evidence="5">
    <location>
        <begin position="386"/>
        <end position="402"/>
    </location>
</feature>
<evidence type="ECO:0000256" key="5">
    <source>
        <dbReference type="SAM" id="MobiDB-lite"/>
    </source>
</evidence>
<dbReference type="AlphaFoldDB" id="A0A150QP56"/>
<feature type="domain" description="Protein kinase" evidence="6">
    <location>
        <begin position="17"/>
        <end position="284"/>
    </location>
</feature>
<dbReference type="CDD" id="cd14014">
    <property type="entry name" value="STKc_PknB_like"/>
    <property type="match status" value="1"/>
</dbReference>
<dbReference type="SMART" id="SM00220">
    <property type="entry name" value="S_TKc"/>
    <property type="match status" value="1"/>
</dbReference>
<dbReference type="InterPro" id="IPR011009">
    <property type="entry name" value="Kinase-like_dom_sf"/>
</dbReference>
<evidence type="ECO:0000256" key="2">
    <source>
        <dbReference type="ARBA" id="ARBA00022741"/>
    </source>
</evidence>
<dbReference type="InterPro" id="IPR008271">
    <property type="entry name" value="Ser/Thr_kinase_AS"/>
</dbReference>
<evidence type="ECO:0000256" key="1">
    <source>
        <dbReference type="ARBA" id="ARBA00022679"/>
    </source>
</evidence>
<name>A0A150QP56_SORCE</name>
<feature type="compositionally biased region" description="Low complexity" evidence="5">
    <location>
        <begin position="445"/>
        <end position="458"/>
    </location>
</feature>
<dbReference type="Proteomes" id="UP000075260">
    <property type="component" value="Unassembled WGS sequence"/>
</dbReference>
<evidence type="ECO:0000259" key="6">
    <source>
        <dbReference type="PROSITE" id="PS50011"/>
    </source>
</evidence>
<feature type="compositionally biased region" description="Pro residues" evidence="5">
    <location>
        <begin position="550"/>
        <end position="562"/>
    </location>
</feature>
<evidence type="ECO:0000256" key="3">
    <source>
        <dbReference type="ARBA" id="ARBA00022777"/>
    </source>
</evidence>
<accession>A0A150QP56</accession>
<evidence type="ECO:0000256" key="4">
    <source>
        <dbReference type="ARBA" id="ARBA00022840"/>
    </source>
</evidence>
<dbReference type="GO" id="GO:0004674">
    <property type="term" value="F:protein serine/threonine kinase activity"/>
    <property type="evidence" value="ECO:0007669"/>
    <property type="project" value="TreeGrafter"/>
</dbReference>
<dbReference type="Pfam" id="PF00069">
    <property type="entry name" value="Pkinase"/>
    <property type="match status" value="1"/>
</dbReference>
<keyword evidence="2" id="KW-0547">Nucleotide-binding</keyword>
<evidence type="ECO:0000313" key="7">
    <source>
        <dbReference type="EMBL" id="KYF69771.1"/>
    </source>
</evidence>
<dbReference type="GO" id="GO:0005524">
    <property type="term" value="F:ATP binding"/>
    <property type="evidence" value="ECO:0007669"/>
    <property type="project" value="UniProtKB-KW"/>
</dbReference>
<keyword evidence="3" id="KW-0418">Kinase</keyword>
<proteinExistence type="predicted"/>
<keyword evidence="4" id="KW-0067">ATP-binding</keyword>
<feature type="region of interest" description="Disordered" evidence="5">
    <location>
        <begin position="382"/>
        <end position="501"/>
    </location>
</feature>
<dbReference type="InterPro" id="IPR000719">
    <property type="entry name" value="Prot_kinase_dom"/>
</dbReference>
<comment type="caution">
    <text evidence="7">The sequence shown here is derived from an EMBL/GenBank/DDBJ whole genome shotgun (WGS) entry which is preliminary data.</text>
</comment>
<protein>
    <recommendedName>
        <fullName evidence="6">Protein kinase domain-containing protein</fullName>
    </recommendedName>
</protein>
<feature type="region of interest" description="Disordered" evidence="5">
    <location>
        <begin position="533"/>
        <end position="707"/>
    </location>
</feature>
<dbReference type="PANTHER" id="PTHR43289">
    <property type="entry name" value="MITOGEN-ACTIVATED PROTEIN KINASE KINASE KINASE 20-RELATED"/>
    <property type="match status" value="1"/>
</dbReference>
<reference evidence="7 8" key="1">
    <citation type="submission" date="2014-02" db="EMBL/GenBank/DDBJ databases">
        <title>The small core and large imbalanced accessory genome model reveals a collaborative survival strategy of Sorangium cellulosum strains in nature.</title>
        <authorList>
            <person name="Han K."/>
            <person name="Peng R."/>
            <person name="Blom J."/>
            <person name="Li Y.-Z."/>
        </authorList>
    </citation>
    <scope>NUCLEOTIDE SEQUENCE [LARGE SCALE GENOMIC DNA]</scope>
    <source>
        <strain evidence="7 8">So0008-312</strain>
    </source>
</reference>
<dbReference type="PANTHER" id="PTHR43289:SF6">
    <property type="entry name" value="SERINE_THREONINE-PROTEIN KINASE NEKL-3"/>
    <property type="match status" value="1"/>
</dbReference>
<evidence type="ECO:0000313" key="8">
    <source>
        <dbReference type="Proteomes" id="UP000075260"/>
    </source>
</evidence>
<dbReference type="RefSeq" id="WP_061608132.1">
    <property type="nucleotide sequence ID" value="NZ_JEMA01000449.1"/>
</dbReference>
<feature type="compositionally biased region" description="Low complexity" evidence="5">
    <location>
        <begin position="633"/>
        <end position="652"/>
    </location>
</feature>
<feature type="compositionally biased region" description="Low complexity" evidence="5">
    <location>
        <begin position="578"/>
        <end position="592"/>
    </location>
</feature>
<dbReference type="PROSITE" id="PS50011">
    <property type="entry name" value="PROTEIN_KINASE_DOM"/>
    <property type="match status" value="1"/>
</dbReference>
<sequence>MERRDDRLGESGRCHKYRLVKLIAEGGMGRVYEAVDEYLDRTVALKVVRPERMSDADFLRGHRKEARVLADLNHPNIVRLYDAGVTGDGVMYIAMEHVDGVSLRQMLHAMRRFDTRVALSIAIQVVDAIRVAHEGGIVHRDLKPENVLVMQSGLVKVVDFGLARRVGGLASSDVFSDLGTVHYMAPEQALRRPVGRPADIYAAGLILYEMLAGKHAFAERTGELPPRQEVWANHVHAVPAPLADAIPEGAPRSLSELVARMLAKSPDERPSANEAFDALTREFDGCSEQPPQAEGHIVLDPKVRASIPSLRLVPAAEAVHIATAPLDAAYRPPGAVLPFLSPAPSRDERRAQELLTEGAGTAAAGTAPDAAAARAPRWLTTERMPSAPPAPPAAAPNEPPVAWPAAPLAVRTPHPVTGPLPPEKSAAAPSERDAAAPTGAREGAPSEAVSAPLSAPALAPRPPPGALPMRPERETTATARRSSPREGGAGGASSQVAAETRRKRRVGLAVGAGALCCALAALWVVPRRTSLVETPRGSAVLSPSATEDAPPSPVGSPVPPGAPSLVGVLGAPTPVDGALDPAARPPEAAETAVSQPVAFDAAPRPTAQPPAAQAELGVAGPAKVLSKAQAGIAPRSAASAARPTTKASRAARMPQERDPWAWEEEEEKLMKGNLHSKTAPPTRPPASSAPPPAPAASRRAPAPPRPF</sequence>
<organism evidence="7 8">
    <name type="scientific">Sorangium cellulosum</name>
    <name type="common">Polyangium cellulosum</name>
    <dbReference type="NCBI Taxonomy" id="56"/>
    <lineage>
        <taxon>Bacteria</taxon>
        <taxon>Pseudomonadati</taxon>
        <taxon>Myxococcota</taxon>
        <taxon>Polyangia</taxon>
        <taxon>Polyangiales</taxon>
        <taxon>Polyangiaceae</taxon>
        <taxon>Sorangium</taxon>
    </lineage>
</organism>
<keyword evidence="1" id="KW-0808">Transferase</keyword>
<dbReference type="EMBL" id="JEMA01000449">
    <property type="protein sequence ID" value="KYF69771.1"/>
    <property type="molecule type" value="Genomic_DNA"/>
</dbReference>
<feature type="compositionally biased region" description="Low complexity" evidence="5">
    <location>
        <begin position="601"/>
        <end position="614"/>
    </location>
</feature>
<dbReference type="Gene3D" id="1.10.510.10">
    <property type="entry name" value="Transferase(Phosphotransferase) domain 1"/>
    <property type="match status" value="1"/>
</dbReference>
<gene>
    <name evidence="7" type="ORF">BE15_10145</name>
</gene>